<dbReference type="PANTHER" id="PTHR46910">
    <property type="entry name" value="TRANSCRIPTION FACTOR PDR1"/>
    <property type="match status" value="1"/>
</dbReference>
<dbReference type="GO" id="GO:0000981">
    <property type="term" value="F:DNA-binding transcription factor activity, RNA polymerase II-specific"/>
    <property type="evidence" value="ECO:0007669"/>
    <property type="project" value="InterPro"/>
</dbReference>
<dbReference type="Pfam" id="PF04082">
    <property type="entry name" value="Fungal_trans"/>
    <property type="match status" value="1"/>
</dbReference>
<dbReference type="InterPro" id="IPR001138">
    <property type="entry name" value="Zn2Cys6_DnaBD"/>
</dbReference>
<dbReference type="GO" id="GO:0008270">
    <property type="term" value="F:zinc ion binding"/>
    <property type="evidence" value="ECO:0007669"/>
    <property type="project" value="InterPro"/>
</dbReference>
<dbReference type="GO" id="GO:0045944">
    <property type="term" value="P:positive regulation of transcription by RNA polymerase II"/>
    <property type="evidence" value="ECO:0007669"/>
    <property type="project" value="UniProtKB-ARBA"/>
</dbReference>
<keyword evidence="3" id="KW-0862">Zinc</keyword>
<dbReference type="PROSITE" id="PS00463">
    <property type="entry name" value="ZN2_CY6_FUNGAL_1"/>
    <property type="match status" value="1"/>
</dbReference>
<feature type="domain" description="Zn(2)-C6 fungal-type" evidence="6">
    <location>
        <begin position="16"/>
        <end position="45"/>
    </location>
</feature>
<proteinExistence type="predicted"/>
<dbReference type="Pfam" id="PF00172">
    <property type="entry name" value="Zn_clus"/>
    <property type="match status" value="1"/>
</dbReference>
<dbReference type="EMBL" id="OX365768">
    <property type="protein sequence ID" value="CAI4034874.1"/>
    <property type="molecule type" value="Genomic_DNA"/>
</dbReference>
<dbReference type="PROSITE" id="PS50048">
    <property type="entry name" value="ZN2_CY6_FUNGAL_2"/>
    <property type="match status" value="1"/>
</dbReference>
<comment type="subcellular location">
    <subcellularLocation>
        <location evidence="1">Nucleus</location>
    </subcellularLocation>
</comment>
<dbReference type="AlphaFoldDB" id="A0AA35NDU1"/>
<dbReference type="GO" id="GO:0003677">
    <property type="term" value="F:DNA binding"/>
    <property type="evidence" value="ECO:0007669"/>
    <property type="project" value="UniProtKB-KW"/>
</dbReference>
<evidence type="ECO:0000256" key="4">
    <source>
        <dbReference type="ARBA" id="ARBA00023125"/>
    </source>
</evidence>
<evidence type="ECO:0000256" key="5">
    <source>
        <dbReference type="ARBA" id="ARBA00023242"/>
    </source>
</evidence>
<dbReference type="InterPro" id="IPR050987">
    <property type="entry name" value="AtrR-like"/>
</dbReference>
<sequence length="784" mass="90280">MSGIKKQRKSSRVSRACERCKKRKIKCDTLKPCFNCVGSQSKCTYKYHSKETNFSLLKFKDNVGVELCNIRNHVAELKQQQPSEYPIHLQRVLNEVSSSLESLQPHLYFNLDAEEVRSYRGTESLETQVLDSRCGVLNRFLNLKSYKAKNRPPVDTYHGLYSPTLFFTTIGLGWVIKRLLAYSDDKATRETVYILLKYLESVVKQEGEIKMTSGSPFEYYARLNKIGSGHEQVLAHVMSKISPELRQTVSSWEKVDFNRGTEGFAHVISIFKQFNTTVNSKNMNASSLKVFLEHYDMIVCLCFEQFERSVFSEMYNLANLQDLIYLVRHTYWSQDPFTVGKLISHMCRRSLDLGLNRWEYYIGHDERTAENYRRLWWDSYWWDGWYALVTGKPPLISDEYSSCLFPKQVVELGVDDSMDCLSLINSVKLEPHDIDGFVLFGYISMAKIIKKVFSELLYNKSFTDYRVHARPTLMNFKEILKELMSKLGDVFMIFYSLQKKFYPFLSLHLDLYEVFELYVHAKYVEMCCFQGIESLLVRIQSLVPGSENNEILEKIKQSKNKSFHASTDLLLHILEKNDSLILHKSAWVITATTLNIVTSFIQNPFLNSLYYLSLLCAITKAYNDLVNNAFPCVGSVSWVSQKKFRNCVITFSILTRICLQTYMSSHNIPEERLLEELKKYGLNSAETAKVLLNIQSPCFKILLAHIDKTGYVKGILEEVDKDLTDLVDHGAKTSQTANASAVAPGDAASENELYNIIDCGTLESFVNSHVLPDFLDLFWDDIDG</sequence>
<keyword evidence="5" id="KW-0539">Nucleus</keyword>
<dbReference type="InterPro" id="IPR007219">
    <property type="entry name" value="XnlR_reg_dom"/>
</dbReference>
<dbReference type="InterPro" id="IPR036864">
    <property type="entry name" value="Zn2-C6_fun-type_DNA-bd_sf"/>
</dbReference>
<evidence type="ECO:0000313" key="8">
    <source>
        <dbReference type="Proteomes" id="UP001161438"/>
    </source>
</evidence>
<dbReference type="SMART" id="SM00066">
    <property type="entry name" value="GAL4"/>
    <property type="match status" value="1"/>
</dbReference>
<accession>A0AA35NDU1</accession>
<keyword evidence="4" id="KW-0238">DNA-binding</keyword>
<dbReference type="Gene3D" id="4.10.240.10">
    <property type="entry name" value="Zn(2)-C6 fungal-type DNA-binding domain"/>
    <property type="match status" value="1"/>
</dbReference>
<name>A0AA35NDU1_SACMI</name>
<evidence type="ECO:0000313" key="7">
    <source>
        <dbReference type="EMBL" id="CAI4034874.1"/>
    </source>
</evidence>
<evidence type="ECO:0000256" key="2">
    <source>
        <dbReference type="ARBA" id="ARBA00022723"/>
    </source>
</evidence>
<evidence type="ECO:0000259" key="6">
    <source>
        <dbReference type="PROSITE" id="PS50048"/>
    </source>
</evidence>
<dbReference type="GeneID" id="80919728"/>
<gene>
    <name evidence="7" type="primary">SMKI12G0100</name>
    <name evidence="7" type="ORF">SMKI_12G0100</name>
</gene>
<dbReference type="SUPFAM" id="SSF57701">
    <property type="entry name" value="Zn2/Cys6 DNA-binding domain"/>
    <property type="match status" value="1"/>
</dbReference>
<dbReference type="RefSeq" id="XP_056077994.1">
    <property type="nucleotide sequence ID" value="XM_056224036.1"/>
</dbReference>
<evidence type="ECO:0000256" key="1">
    <source>
        <dbReference type="ARBA" id="ARBA00004123"/>
    </source>
</evidence>
<dbReference type="Proteomes" id="UP001161438">
    <property type="component" value="Chromosome 12"/>
</dbReference>
<keyword evidence="2" id="KW-0479">Metal-binding</keyword>
<dbReference type="SMART" id="SM00906">
    <property type="entry name" value="Fungal_trans"/>
    <property type="match status" value="1"/>
</dbReference>
<dbReference type="CDD" id="cd12148">
    <property type="entry name" value="fungal_TF_MHR"/>
    <property type="match status" value="1"/>
</dbReference>
<dbReference type="GO" id="GO:0005634">
    <property type="term" value="C:nucleus"/>
    <property type="evidence" value="ECO:0007669"/>
    <property type="project" value="UniProtKB-SubCell"/>
</dbReference>
<keyword evidence="8" id="KW-1185">Reference proteome</keyword>
<dbReference type="CDD" id="cd00067">
    <property type="entry name" value="GAL4"/>
    <property type="match status" value="1"/>
</dbReference>
<reference evidence="7" key="1">
    <citation type="submission" date="2022-10" db="EMBL/GenBank/DDBJ databases">
        <authorList>
            <person name="Byrne P K."/>
        </authorList>
    </citation>
    <scope>NUCLEOTIDE SEQUENCE</scope>
    <source>
        <strain evidence="7">IFO1815</strain>
    </source>
</reference>
<dbReference type="PANTHER" id="PTHR46910:SF3">
    <property type="entry name" value="HALOTOLERANCE PROTEIN 9-RELATED"/>
    <property type="match status" value="1"/>
</dbReference>
<organism evidence="7 8">
    <name type="scientific">Saccharomyces mikatae IFO 1815</name>
    <dbReference type="NCBI Taxonomy" id="226126"/>
    <lineage>
        <taxon>Eukaryota</taxon>
        <taxon>Fungi</taxon>
        <taxon>Dikarya</taxon>
        <taxon>Ascomycota</taxon>
        <taxon>Saccharomycotina</taxon>
        <taxon>Saccharomycetes</taxon>
        <taxon>Saccharomycetales</taxon>
        <taxon>Saccharomycetaceae</taxon>
        <taxon>Saccharomyces</taxon>
    </lineage>
</organism>
<dbReference type="GO" id="GO:0006351">
    <property type="term" value="P:DNA-templated transcription"/>
    <property type="evidence" value="ECO:0007669"/>
    <property type="project" value="InterPro"/>
</dbReference>
<protein>
    <recommendedName>
        <fullName evidence="6">Zn(2)-C6 fungal-type domain-containing protein</fullName>
    </recommendedName>
</protein>
<evidence type="ECO:0000256" key="3">
    <source>
        <dbReference type="ARBA" id="ARBA00022833"/>
    </source>
</evidence>